<gene>
    <name evidence="9" type="ORF">IRJ41_017330</name>
</gene>
<dbReference type="InterPro" id="IPR039599">
    <property type="entry name" value="RBM48"/>
</dbReference>
<evidence type="ECO:0000256" key="7">
    <source>
        <dbReference type="ARBA" id="ARBA00035004"/>
    </source>
</evidence>
<dbReference type="SUPFAM" id="SSF54928">
    <property type="entry name" value="RNA-binding domain, RBD"/>
    <property type="match status" value="1"/>
</dbReference>
<feature type="compositionally biased region" description="Basic and acidic residues" evidence="8">
    <location>
        <begin position="156"/>
        <end position="169"/>
    </location>
</feature>
<evidence type="ECO:0000256" key="8">
    <source>
        <dbReference type="SAM" id="MobiDB-lite"/>
    </source>
</evidence>
<feature type="compositionally biased region" description="Low complexity" evidence="8">
    <location>
        <begin position="170"/>
        <end position="179"/>
    </location>
</feature>
<dbReference type="PANTHER" id="PTHR20957">
    <property type="entry name" value="RNA-BINDING PROTEIN 48"/>
    <property type="match status" value="1"/>
</dbReference>
<comment type="similarity">
    <text evidence="1">Belongs to the RBM48 family.</text>
</comment>
<evidence type="ECO:0000313" key="10">
    <source>
        <dbReference type="Proteomes" id="UP001059041"/>
    </source>
</evidence>
<dbReference type="InterPro" id="IPR034264">
    <property type="entry name" value="RBM48_RRM"/>
</dbReference>
<organism evidence="9 10">
    <name type="scientific">Triplophysa rosa</name>
    <name type="common">Cave loach</name>
    <dbReference type="NCBI Taxonomy" id="992332"/>
    <lineage>
        <taxon>Eukaryota</taxon>
        <taxon>Metazoa</taxon>
        <taxon>Chordata</taxon>
        <taxon>Craniata</taxon>
        <taxon>Vertebrata</taxon>
        <taxon>Euteleostomi</taxon>
        <taxon>Actinopterygii</taxon>
        <taxon>Neopterygii</taxon>
        <taxon>Teleostei</taxon>
        <taxon>Ostariophysi</taxon>
        <taxon>Cypriniformes</taxon>
        <taxon>Nemacheilidae</taxon>
        <taxon>Triplophysa</taxon>
    </lineage>
</organism>
<evidence type="ECO:0000256" key="4">
    <source>
        <dbReference type="ARBA" id="ARBA00022728"/>
    </source>
</evidence>
<name>A0A9W7WIW5_TRIRA</name>
<dbReference type="PANTHER" id="PTHR20957:SF0">
    <property type="entry name" value="RNA-BINDING PROTEIN 48"/>
    <property type="match status" value="1"/>
</dbReference>
<dbReference type="AlphaFoldDB" id="A0A9W7WIW5"/>
<keyword evidence="10" id="KW-1185">Reference proteome</keyword>
<keyword evidence="5" id="KW-0694">RNA-binding</keyword>
<dbReference type="InterPro" id="IPR035979">
    <property type="entry name" value="RBD_domain_sf"/>
</dbReference>
<keyword evidence="3" id="KW-0507">mRNA processing</keyword>
<sequence length="356" mass="41004">MDSSVAKPSVWDAPKILKHHEQQDVAQTRPKYREGRRLKAVKVYTINLESRFLLVQGVPAIGVMTELVQLFALYGVIEEYRVLDEYPAEQFTEVYLFKFQKFTSARAAKRHTDEKSFFGGQLHVCYAPEYETVEETRQKLQDRRRYVNRVNQKTAKQHDQQDESTEIPKAETPTAAAPEVQKDLKNIREDNVNSDFPYLPSPPKNDLPHSRHSFQQSLRFHRTERTLPTEDKMGSLYHYVPPVPDTSKHFTPCSSSSNKDKDLKNLSASARFMPRTAHLESRKRKSVEELLISKEMDKNGPMIGPKLPEMPKLDMEDESLNVTANLIRQKITKVTSVPEIKPAQGKSTTAKPRRRI</sequence>
<dbReference type="GO" id="GO:0008380">
    <property type="term" value="P:RNA splicing"/>
    <property type="evidence" value="ECO:0007669"/>
    <property type="project" value="UniProtKB-KW"/>
</dbReference>
<reference evidence="9" key="1">
    <citation type="submission" date="2021-02" db="EMBL/GenBank/DDBJ databases">
        <title>Comparative genomics reveals that relaxation of natural selection precedes convergent phenotypic evolution of cavefish.</title>
        <authorList>
            <person name="Peng Z."/>
        </authorList>
    </citation>
    <scope>NUCLEOTIDE SEQUENCE</scope>
    <source>
        <tissue evidence="9">Muscle</tissue>
    </source>
</reference>
<dbReference type="Proteomes" id="UP001059041">
    <property type="component" value="Linkage Group LG16"/>
</dbReference>
<evidence type="ECO:0000256" key="5">
    <source>
        <dbReference type="ARBA" id="ARBA00022884"/>
    </source>
</evidence>
<keyword evidence="4" id="KW-0747">Spliceosome</keyword>
<evidence type="ECO:0000256" key="3">
    <source>
        <dbReference type="ARBA" id="ARBA00022664"/>
    </source>
</evidence>
<keyword evidence="6" id="KW-0508">mRNA splicing</keyword>
<dbReference type="GO" id="GO:0003723">
    <property type="term" value="F:RNA binding"/>
    <property type="evidence" value="ECO:0007669"/>
    <property type="project" value="UniProtKB-KW"/>
</dbReference>
<feature type="region of interest" description="Disordered" evidence="8">
    <location>
        <begin position="336"/>
        <end position="356"/>
    </location>
</feature>
<dbReference type="EMBL" id="JAFHDT010000016">
    <property type="protein sequence ID" value="KAI7799068.1"/>
    <property type="molecule type" value="Genomic_DNA"/>
</dbReference>
<dbReference type="GO" id="GO:0005681">
    <property type="term" value="C:spliceosomal complex"/>
    <property type="evidence" value="ECO:0007669"/>
    <property type="project" value="UniProtKB-KW"/>
</dbReference>
<dbReference type="InterPro" id="IPR012677">
    <property type="entry name" value="Nucleotide-bd_a/b_plait_sf"/>
</dbReference>
<comment type="caution">
    <text evidence="9">The sequence shown here is derived from an EMBL/GenBank/DDBJ whole genome shotgun (WGS) entry which is preliminary data.</text>
</comment>
<evidence type="ECO:0000256" key="6">
    <source>
        <dbReference type="ARBA" id="ARBA00023187"/>
    </source>
</evidence>
<evidence type="ECO:0000256" key="1">
    <source>
        <dbReference type="ARBA" id="ARBA00006938"/>
    </source>
</evidence>
<feature type="region of interest" description="Disordered" evidence="8">
    <location>
        <begin position="151"/>
        <end position="181"/>
    </location>
</feature>
<proteinExistence type="inferred from homology"/>
<dbReference type="FunFam" id="3.30.70.330:FF:000424">
    <property type="entry name" value="RNA-binding protein 48 isoform X4"/>
    <property type="match status" value="1"/>
</dbReference>
<dbReference type="GO" id="GO:0005654">
    <property type="term" value="C:nucleoplasm"/>
    <property type="evidence" value="ECO:0007669"/>
    <property type="project" value="TreeGrafter"/>
</dbReference>
<comment type="function">
    <text evidence="7">As a component of the minor spliceosome, involved in the splicing of U12-type introns in pre-mRNAs.</text>
</comment>
<accession>A0A9W7WIW5</accession>
<dbReference type="GO" id="GO:0006397">
    <property type="term" value="P:mRNA processing"/>
    <property type="evidence" value="ECO:0007669"/>
    <property type="project" value="UniProtKB-KW"/>
</dbReference>
<dbReference type="Gene3D" id="3.30.70.330">
    <property type="match status" value="1"/>
</dbReference>
<dbReference type="CDD" id="cd12442">
    <property type="entry name" value="RRM_RBM48"/>
    <property type="match status" value="1"/>
</dbReference>
<evidence type="ECO:0000313" key="9">
    <source>
        <dbReference type="EMBL" id="KAI7799068.1"/>
    </source>
</evidence>
<evidence type="ECO:0000256" key="2">
    <source>
        <dbReference type="ARBA" id="ARBA00015189"/>
    </source>
</evidence>
<protein>
    <recommendedName>
        <fullName evidence="2">RNA-binding protein 48</fullName>
    </recommendedName>
</protein>
<dbReference type="OrthoDB" id="78358at2759"/>